<dbReference type="Proteomes" id="UP000199109">
    <property type="component" value="Unassembled WGS sequence"/>
</dbReference>
<proteinExistence type="predicted"/>
<dbReference type="AlphaFoldDB" id="A0A1G7EZ45"/>
<dbReference type="RefSeq" id="WP_139205146.1">
    <property type="nucleotide sequence ID" value="NZ_FNAO01000006.1"/>
</dbReference>
<organism evidence="1 2">
    <name type="scientific">Pricia antarctica</name>
    <dbReference type="NCBI Taxonomy" id="641691"/>
    <lineage>
        <taxon>Bacteria</taxon>
        <taxon>Pseudomonadati</taxon>
        <taxon>Bacteroidota</taxon>
        <taxon>Flavobacteriia</taxon>
        <taxon>Flavobacteriales</taxon>
        <taxon>Flavobacteriaceae</taxon>
        <taxon>Pricia</taxon>
    </lineage>
</organism>
<evidence type="ECO:0000313" key="1">
    <source>
        <dbReference type="EMBL" id="SDE68746.1"/>
    </source>
</evidence>
<evidence type="ECO:0008006" key="3">
    <source>
        <dbReference type="Google" id="ProtNLM"/>
    </source>
</evidence>
<keyword evidence="2" id="KW-1185">Reference proteome</keyword>
<accession>A0A1G7EZ45</accession>
<dbReference type="STRING" id="641691.SAMN05421636_106376"/>
<dbReference type="EMBL" id="FNAO01000006">
    <property type="protein sequence ID" value="SDE68746.1"/>
    <property type="molecule type" value="Genomic_DNA"/>
</dbReference>
<name>A0A1G7EZ45_9FLAO</name>
<reference evidence="1 2" key="1">
    <citation type="submission" date="2016-10" db="EMBL/GenBank/DDBJ databases">
        <authorList>
            <person name="de Groot N.N."/>
        </authorList>
    </citation>
    <scope>NUCLEOTIDE SEQUENCE [LARGE SCALE GENOMIC DNA]</scope>
    <source>
        <strain evidence="1 2">DSM 23421</strain>
    </source>
</reference>
<evidence type="ECO:0000313" key="2">
    <source>
        <dbReference type="Proteomes" id="UP000199109"/>
    </source>
</evidence>
<sequence length="103" mass="12085">MDKQNSSLVRLLLEKIYHLDEAALVKKKVFNVSNLQMYTGWSLSKIYKLTSARLIPFSKPTNGSLFFEREKIEEWLLQNPSYTEDDIEERVSAHLRKNHRGNS</sequence>
<gene>
    <name evidence="1" type="ORF">SAMN05421636_106376</name>
</gene>
<protein>
    <recommendedName>
        <fullName evidence="3">Transcriptional regulator, AlpA family</fullName>
    </recommendedName>
</protein>
<dbReference type="OrthoDB" id="597977at2"/>